<reference evidence="2" key="1">
    <citation type="submission" date="2022-03" db="EMBL/GenBank/DDBJ databases">
        <authorList>
            <person name="Martin C."/>
        </authorList>
    </citation>
    <scope>NUCLEOTIDE SEQUENCE</scope>
</reference>
<protein>
    <submittedName>
        <fullName evidence="2">Uncharacterized protein</fullName>
    </submittedName>
</protein>
<dbReference type="InterPro" id="IPR002172">
    <property type="entry name" value="LDrepeatLR_classA_rpt"/>
</dbReference>
<keyword evidence="3" id="KW-1185">Reference proteome</keyword>
<dbReference type="SUPFAM" id="SSF57424">
    <property type="entry name" value="LDL receptor-like module"/>
    <property type="match status" value="1"/>
</dbReference>
<accession>A0A8J1TFW4</accession>
<evidence type="ECO:0000256" key="1">
    <source>
        <dbReference type="PROSITE-ProRule" id="PRU00124"/>
    </source>
</evidence>
<dbReference type="Proteomes" id="UP000749559">
    <property type="component" value="Unassembled WGS sequence"/>
</dbReference>
<gene>
    <name evidence="2" type="ORF">OFUS_LOCUS3889</name>
</gene>
<dbReference type="PROSITE" id="PS50068">
    <property type="entry name" value="LDLRA_2"/>
    <property type="match status" value="1"/>
</dbReference>
<dbReference type="InterPro" id="IPR023415">
    <property type="entry name" value="LDLR_class-A_CS"/>
</dbReference>
<name>A0A8J1TFW4_OWEFU</name>
<dbReference type="CDD" id="cd00112">
    <property type="entry name" value="LDLa"/>
    <property type="match status" value="1"/>
</dbReference>
<proteinExistence type="predicted"/>
<dbReference type="AlphaFoldDB" id="A0A8J1TFW4"/>
<sequence length="283" mass="31797">MLINHHESKDYISFNMTAVLSLDIMKVHMCFVLLNLAIAFVKGDYCDCKLSVGQQQSSYSSFSERLDSEEELLDSLEKRFKRLQDNNAFTLQRLGSSKSTTESLAETVYKLADTCREGHLRCLESGECIHALLGCDGILDCLDGSDEDPFSCINPWKPGIVTECIVPVGQTCFPDGGDVRLIGHIKKVVDSKWFPQVAKLQGEIQYFFNKTDGTQKTDAVNLYATYFTASGKFYTKWGNDEYDFKVEAETAYYYGSTRSYARIYNGANHKNLCGGCYFMPGNA</sequence>
<dbReference type="OrthoDB" id="6239681at2759"/>
<dbReference type="PROSITE" id="PS01209">
    <property type="entry name" value="LDLRA_1"/>
    <property type="match status" value="1"/>
</dbReference>
<dbReference type="Pfam" id="PF00057">
    <property type="entry name" value="Ldl_recept_a"/>
    <property type="match status" value="1"/>
</dbReference>
<dbReference type="InterPro" id="IPR036055">
    <property type="entry name" value="LDL_receptor-like_sf"/>
</dbReference>
<organism evidence="2 3">
    <name type="scientific">Owenia fusiformis</name>
    <name type="common">Polychaete worm</name>
    <dbReference type="NCBI Taxonomy" id="6347"/>
    <lineage>
        <taxon>Eukaryota</taxon>
        <taxon>Metazoa</taxon>
        <taxon>Spiralia</taxon>
        <taxon>Lophotrochozoa</taxon>
        <taxon>Annelida</taxon>
        <taxon>Polychaeta</taxon>
        <taxon>Sedentaria</taxon>
        <taxon>Canalipalpata</taxon>
        <taxon>Sabellida</taxon>
        <taxon>Oweniida</taxon>
        <taxon>Oweniidae</taxon>
        <taxon>Owenia</taxon>
    </lineage>
</organism>
<evidence type="ECO:0000313" key="2">
    <source>
        <dbReference type="EMBL" id="CAH1776743.1"/>
    </source>
</evidence>
<comment type="caution">
    <text evidence="2">The sequence shown here is derived from an EMBL/GenBank/DDBJ whole genome shotgun (WGS) entry which is preliminary data.</text>
</comment>
<dbReference type="EMBL" id="CAIIXF020000002">
    <property type="protein sequence ID" value="CAH1776743.1"/>
    <property type="molecule type" value="Genomic_DNA"/>
</dbReference>
<comment type="caution">
    <text evidence="1">Lacks conserved residue(s) required for the propagation of feature annotation.</text>
</comment>
<dbReference type="SMART" id="SM00192">
    <property type="entry name" value="LDLa"/>
    <property type="match status" value="1"/>
</dbReference>
<dbReference type="Gene3D" id="2.40.128.620">
    <property type="match status" value="1"/>
</dbReference>
<evidence type="ECO:0000313" key="3">
    <source>
        <dbReference type="Proteomes" id="UP000749559"/>
    </source>
</evidence>